<accession>A0A368F4R9</accession>
<name>A0A368F4R9_ANCCA</name>
<gene>
    <name evidence="2" type="ORF">ANCCAN_28293</name>
</gene>
<protein>
    <submittedName>
        <fullName evidence="2">Uncharacterized protein</fullName>
    </submittedName>
</protein>
<dbReference type="AlphaFoldDB" id="A0A368F4R9"/>
<proteinExistence type="predicted"/>
<keyword evidence="1" id="KW-0732">Signal</keyword>
<feature type="signal peptide" evidence="1">
    <location>
        <begin position="1"/>
        <end position="22"/>
    </location>
</feature>
<evidence type="ECO:0000313" key="3">
    <source>
        <dbReference type="Proteomes" id="UP000252519"/>
    </source>
</evidence>
<sequence>LFRRNYAKLILPLLVGIGETLAVRCYSAWEAASTAYSPSPDLKTIKKLSNEELISFMDANKRRKNVAVPSGCQGKKPTSQSGELNSREVLVVSCVYTEIILNMDAKLCNSSRYLIGEP</sequence>
<feature type="non-terminal residue" evidence="2">
    <location>
        <position position="1"/>
    </location>
</feature>
<comment type="caution">
    <text evidence="2">The sequence shown here is derived from an EMBL/GenBank/DDBJ whole genome shotgun (WGS) entry which is preliminary data.</text>
</comment>
<evidence type="ECO:0000256" key="1">
    <source>
        <dbReference type="SAM" id="SignalP"/>
    </source>
</evidence>
<reference evidence="2 3" key="1">
    <citation type="submission" date="2014-10" db="EMBL/GenBank/DDBJ databases">
        <title>Draft genome of the hookworm Ancylostoma caninum.</title>
        <authorList>
            <person name="Mitreva M."/>
        </authorList>
    </citation>
    <scope>NUCLEOTIDE SEQUENCE [LARGE SCALE GENOMIC DNA]</scope>
    <source>
        <strain evidence="2 3">Baltimore</strain>
    </source>
</reference>
<dbReference type="OrthoDB" id="5963188at2759"/>
<dbReference type="Proteomes" id="UP000252519">
    <property type="component" value="Unassembled WGS sequence"/>
</dbReference>
<feature type="chain" id="PRO_5016969469" evidence="1">
    <location>
        <begin position="23"/>
        <end position="118"/>
    </location>
</feature>
<keyword evidence="3" id="KW-1185">Reference proteome</keyword>
<evidence type="ECO:0000313" key="2">
    <source>
        <dbReference type="EMBL" id="RCN25989.1"/>
    </source>
</evidence>
<organism evidence="2 3">
    <name type="scientific">Ancylostoma caninum</name>
    <name type="common">Dog hookworm</name>
    <dbReference type="NCBI Taxonomy" id="29170"/>
    <lineage>
        <taxon>Eukaryota</taxon>
        <taxon>Metazoa</taxon>
        <taxon>Ecdysozoa</taxon>
        <taxon>Nematoda</taxon>
        <taxon>Chromadorea</taxon>
        <taxon>Rhabditida</taxon>
        <taxon>Rhabditina</taxon>
        <taxon>Rhabditomorpha</taxon>
        <taxon>Strongyloidea</taxon>
        <taxon>Ancylostomatidae</taxon>
        <taxon>Ancylostomatinae</taxon>
        <taxon>Ancylostoma</taxon>
    </lineage>
</organism>
<dbReference type="EMBL" id="JOJR01009685">
    <property type="protein sequence ID" value="RCN25989.1"/>
    <property type="molecule type" value="Genomic_DNA"/>
</dbReference>